<evidence type="ECO:0000313" key="29">
    <source>
        <dbReference type="EMBL" id="AJR28490.1"/>
    </source>
</evidence>
<dbReference type="GO" id="GO:0030430">
    <property type="term" value="C:host cell cytoplasm"/>
    <property type="evidence" value="ECO:0007669"/>
    <property type="project" value="UniProtKB-SubCell"/>
</dbReference>
<evidence type="ECO:0000256" key="12">
    <source>
        <dbReference type="ARBA" id="ARBA00022801"/>
    </source>
</evidence>
<keyword evidence="10" id="KW-0548">Nucleotidyltransferase</keyword>
<comment type="catalytic activity">
    <reaction evidence="20">
        <text>a 5'-end (5'-triphosphoguanosine)-(2'-O-methyladenylyl)-adenylyl-cytidylyl-adenosine in mRNA + S-adenosyl-L-methionine = a 5'-end (N(7)-methyl 5'-triphosphoguanosine)-(2'-O-methyladenylyl)-adenylyl-cytidylyl-adenosine in mRNA + S-adenosyl-L-homocysteine</text>
        <dbReference type="Rhea" id="RHEA:65440"/>
        <dbReference type="Rhea" id="RHEA-COMP:16798"/>
        <dbReference type="Rhea" id="RHEA-COMP:16801"/>
        <dbReference type="ChEBI" id="CHEBI:57856"/>
        <dbReference type="ChEBI" id="CHEBI:59789"/>
        <dbReference type="ChEBI" id="CHEBI:156482"/>
        <dbReference type="ChEBI" id="CHEBI:156483"/>
    </reaction>
</comment>
<protein>
    <recommendedName>
        <fullName evidence="23">Replicase</fullName>
        <ecNumber evidence="21">2.1.1.375</ecNumber>
        <ecNumber evidence="3">2.7.7.48</ecNumber>
        <ecNumber evidence="4">2.7.7.88</ecNumber>
    </recommendedName>
    <alternativeName>
        <fullName evidence="22">Transcriptase</fullName>
    </alternativeName>
</protein>
<evidence type="ECO:0000256" key="4">
    <source>
        <dbReference type="ARBA" id="ARBA00012582"/>
    </source>
</evidence>
<keyword evidence="13" id="KW-0067">ATP-binding</keyword>
<dbReference type="NCBIfam" id="TIGR04198">
    <property type="entry name" value="paramyx_RNAcap"/>
    <property type="match status" value="1"/>
</dbReference>
<dbReference type="InterPro" id="IPR048398">
    <property type="entry name" value="Methyltrans_Mon_C"/>
</dbReference>
<dbReference type="EC" id="2.7.7.48" evidence="3"/>
<keyword evidence="5" id="KW-0696">RNA-directed RNA polymerase</keyword>
<evidence type="ECO:0000256" key="16">
    <source>
        <dbReference type="ARBA" id="ARBA00023042"/>
    </source>
</evidence>
<dbReference type="Pfam" id="PF14314">
    <property type="entry name" value="Methyltrans_Mon_2nd"/>
    <property type="match status" value="1"/>
</dbReference>
<evidence type="ECO:0000256" key="25">
    <source>
        <dbReference type="ARBA" id="ARBA00047370"/>
    </source>
</evidence>
<keyword evidence="16" id="KW-0506">mRNA capping</keyword>
<dbReference type="InterPro" id="IPR017234">
    <property type="entry name" value="RNA-dir_pol_rhabdovirus"/>
</dbReference>
<dbReference type="InterPro" id="IPR026890">
    <property type="entry name" value="Mononeg_mRNAcap"/>
</dbReference>
<comment type="catalytic activity">
    <reaction evidence="19">
        <text>a 5'-end triphospho-adenylyl-adenylyl-cytidylyl-adenosine in mRNA + GDP + H(+) = a 5'-end (5'-triphosphoguanosine)-adenylyl-adenylyl-cytidylyl-adenosine in mRNA + diphosphate</text>
        <dbReference type="Rhea" id="RHEA:65436"/>
        <dbReference type="Rhea" id="RHEA-COMP:16797"/>
        <dbReference type="Rhea" id="RHEA-COMP:16799"/>
        <dbReference type="ChEBI" id="CHEBI:15378"/>
        <dbReference type="ChEBI" id="CHEBI:33019"/>
        <dbReference type="ChEBI" id="CHEBI:58189"/>
        <dbReference type="ChEBI" id="CHEBI:156484"/>
        <dbReference type="ChEBI" id="CHEBI:156503"/>
        <dbReference type="EC" id="2.7.7.88"/>
    </reaction>
</comment>
<comment type="catalytic activity">
    <reaction evidence="25">
        <text>a 5'-end (5'-triphosphoguanosine)-adenylyl-adenylyl-cytidylyl-adenosine in mRNA + 2 S-adenosyl-L-methionine = a 5'-end (N(7)-methyl 5'-triphosphoguanosine)-(2'-O-methyladenylyl)-adenylyl-cytidylyl-adenosine in mRNA + 2 S-adenosyl-L-homocysteine + H(+)</text>
        <dbReference type="Rhea" id="RHEA:65376"/>
        <dbReference type="Rhea" id="RHEA-COMP:16797"/>
        <dbReference type="Rhea" id="RHEA-COMP:16798"/>
        <dbReference type="ChEBI" id="CHEBI:15378"/>
        <dbReference type="ChEBI" id="CHEBI:57856"/>
        <dbReference type="ChEBI" id="CHEBI:59789"/>
        <dbReference type="ChEBI" id="CHEBI:156483"/>
        <dbReference type="ChEBI" id="CHEBI:156484"/>
        <dbReference type="EC" id="2.1.1.375"/>
    </reaction>
</comment>
<dbReference type="GO" id="GO:0005524">
    <property type="term" value="F:ATP binding"/>
    <property type="evidence" value="ECO:0007669"/>
    <property type="project" value="UniProtKB-KW"/>
</dbReference>
<evidence type="ECO:0000256" key="14">
    <source>
        <dbReference type="ARBA" id="ARBA00022844"/>
    </source>
</evidence>
<evidence type="ECO:0000256" key="20">
    <source>
        <dbReference type="ARBA" id="ARBA00024499"/>
    </source>
</evidence>
<sequence length="2104" mass="242112">MEEENEDFNTLEDEFELSQELDQELEVDWLEAIDSMEFLNQFDYNLNSPIINDHLEEFEKYFQNHSYNPVFEKVTWRTLKQLMKSAKVTLTSDPDTWKYHRYCISLLSRGYRPGDQSLFRTYLTECVEKTQETGVVCKTFIEFWAKKHVDLKEIYSLDLLNLFPADVWFWGDLFLSVHLLILHMNSTGSRESMQLKETFKSNLIPCDDGSIGFLINSLMLGKVLIYGGYSYLFDDNIVLDRNMLLMLKDICVSRVQVCTALAFGCKDLTDKIKSIDKLVNLYKIGDQHLLVEGNIGYDGLKLIEPICNLRLCQLAREFRPRIPEFVDFKNHVLNSVREKQGNSQYLSMFANTILNEDDVDQVLIYYSIFRHWGHPDIDYLEGLEKLHLQTTMDKTIDDEYAQTLASDLAYKVLKKMFFEKKKWFVDISKMADNHPFVHHVKSNTWPNQYQIQEFGDQWHTLPITQIYELPDVLDPSLIYSDKSHSLDRNEVIDWVRQNPNQPIPTKRVLQTLLEKPETNWVTFLQKINDEGLDLNSLVIGLKAKEREMKRIGRFFSLMSWELREYFVYTEYLIKEYFVPLFHGLTMADDLQEVIKKMLENVSGQGLDNYDYISIANHIDYEKWNNHQRYESNCHIFKVMGQCFGLPNLFLRSHEFFKKSLIYYNQRPDLMVPHEDRLESIDPNQLVCWNGQAGGLEGLRQKGWSIVNLLVIERESKIRNTLVKILAQGDNQTISTCYEMISTFSVEEEDLEINKIVQNNNAVMKAIRNGTEKLGLLINDDETMVSADYLNYGKVPIFRGIIRGLDYKRWARVNFGNNDQVPSLGSLLSSVATNALTVSHFSKTPIEPIFLHNLFANLTIELLSIYNPAVRSPLNKKIREKDWIKSKEFRILLIYLDPSLGGIGGTSLTRFLIRMFPDPVTESLSFWKVIAEQSEEQWLSKLAISCGYPALEEFLPEHLDKLIENPVALNICRGISAVNLLKNQVRENLIMNRSKISNSIIRLSLDYIQQEEVTLYAWARSIKPLFPRFLSEMVNSTYYGITNSIVGMFQNSRTIRNQYKKRYAKRIDDVICVSELIGIASLIKICKRAQNSTDSIWTCSSTWADQLREESWGGKVLGTTIPHPIEMLKNADNLCNYCQGCAQKSASYLSVLIPKGLSHSGQTKGPYPPYLGSKTSETTSLIQPWDRETSIPLLKRAVRMRNAISWFVDPASKLAGSILNNLESLTGEDWTEHNIGFKRTGSALHRFTCARQSNGGFSANSPTNLTWMICTTDTMEAINDKNYDFMFQSLIVYAQSTASVIWDGNPNCANIHFHIQCDNCLREISEPWLESEWELILPDVHHLLSSWRPNPDAAWGKSKVKIELREGNWEILNNNARSKHIGHIMGFIFTDMLLSHSKHVEDSSIFPIGIRNKLVPNEFFEGLFLGIQRSCALQLIHRRNLLELKKPRIAQWGLGFYAIESICDNQGFINFVRDGPLYETIMCSPHKIPSSYPLNNKDLGSIARSFLKNMLVDWFNRKLVLNFNQKVWLFADLQSHDITGSAAISIQALKLVMSNKQTPRFKETVRKIQEIYVNVKNDQWDLINVPELVKNITTCPQELRHAVKANMDKVSILERKLQWGREWSGSVYSHPVLYDSLEKVYDPIFVPRRTHPLISALRTHQFATGAHYKIRSVIENLKINWSYAICGGDGSGGISSYLCRSNPGGKVLFNSLLMMDGINFKGSHPSPPAALVALRGGKKQCINLEDVWKYPSDLAQEITWAYFRQKGRQVGAKWDLIILDMEVTSEDVIIAIEKNVSNWGLQLLEPRGSIIFKTYIERLINKKSIIDLIGPQFLEVLVCQTEVSSSYTSEIYVVFKTLEVANIPKLFPDKQDLSARLSHSFCFSNHNSELKRARNIQSENLMIGVPLEIVSDLTVDFGTMLTILGLESGYSVSIAKSWNRYKGKHHINYLLSVALLCSESNFQTTHRLNKGLDVPSNSSLLNMLVCLTALWTWISVKTNSLSLYSQTYEMMNQPIVVGFGRYLKKDKIYQSWSLINRLEKSKTVRLSKVSSQIGGLIRLFQRMFQNDPVVPDDKQIQKILKFYNAGLRPKRLLYSTGMFEFLNYS</sequence>
<evidence type="ECO:0000256" key="24">
    <source>
        <dbReference type="ARBA" id="ARBA00047332"/>
    </source>
</evidence>
<comment type="subcellular location">
    <subcellularLocation>
        <location evidence="1">Host cytoplasm</location>
    </subcellularLocation>
    <subcellularLocation>
        <location evidence="2">Virion</location>
    </subcellularLocation>
</comment>
<keyword evidence="11" id="KW-0547">Nucleotide-binding</keyword>
<evidence type="ECO:0000259" key="28">
    <source>
        <dbReference type="PROSITE" id="PS51590"/>
    </source>
</evidence>
<dbReference type="GO" id="GO:0004482">
    <property type="term" value="F:mRNA 5'-cap (guanine-N7-)-methyltransferase activity"/>
    <property type="evidence" value="ECO:0007669"/>
    <property type="project" value="InterPro"/>
</dbReference>
<evidence type="ECO:0000256" key="7">
    <source>
        <dbReference type="ARBA" id="ARBA00022664"/>
    </source>
</evidence>
<dbReference type="InterPro" id="IPR048397">
    <property type="entry name" value="Methyltrans_Mon_CD"/>
</dbReference>
<dbReference type="Pfam" id="PF21080">
    <property type="entry name" value="Methyltrans_Mon_1st"/>
    <property type="match status" value="1"/>
</dbReference>
<dbReference type="Proteomes" id="UP000151149">
    <property type="component" value="Segment"/>
</dbReference>
<evidence type="ECO:0000256" key="13">
    <source>
        <dbReference type="ARBA" id="ARBA00022840"/>
    </source>
</evidence>
<evidence type="ECO:0000256" key="17">
    <source>
        <dbReference type="ARBA" id="ARBA00023200"/>
    </source>
</evidence>
<keyword evidence="12" id="KW-0378">Hydrolase</keyword>
<evidence type="ECO:0000256" key="8">
    <source>
        <dbReference type="ARBA" id="ARBA00022679"/>
    </source>
</evidence>
<evidence type="ECO:0000256" key="18">
    <source>
        <dbReference type="ARBA" id="ARBA00023268"/>
    </source>
</evidence>
<dbReference type="InterPro" id="IPR014023">
    <property type="entry name" value="Mononeg_RNA_pol_cat"/>
</dbReference>
<comment type="catalytic activity">
    <reaction evidence="26">
        <text>GTP + H2O = GDP + phosphate + H(+)</text>
        <dbReference type="Rhea" id="RHEA:19669"/>
        <dbReference type="ChEBI" id="CHEBI:15377"/>
        <dbReference type="ChEBI" id="CHEBI:15378"/>
        <dbReference type="ChEBI" id="CHEBI:37565"/>
        <dbReference type="ChEBI" id="CHEBI:43474"/>
        <dbReference type="ChEBI" id="CHEBI:58189"/>
    </reaction>
</comment>
<dbReference type="Pfam" id="PF00946">
    <property type="entry name" value="Mononeg_RNA_pol"/>
    <property type="match status" value="1"/>
</dbReference>
<evidence type="ECO:0000256" key="19">
    <source>
        <dbReference type="ARBA" id="ARBA00024494"/>
    </source>
</evidence>
<keyword evidence="18" id="KW-0511">Multifunctional enzyme</keyword>
<organism evidence="29 30">
    <name type="scientific">Hart Park virus</name>
    <dbReference type="NCBI Taxonomy" id="200401"/>
    <lineage>
        <taxon>Viruses</taxon>
        <taxon>Riboviria</taxon>
        <taxon>Orthornavirae</taxon>
        <taxon>Negarnaviricota</taxon>
        <taxon>Haploviricotina</taxon>
        <taxon>Monjiviricetes</taxon>
        <taxon>Mononegavirales</taxon>
        <taxon>Rhabdoviridae</taxon>
        <taxon>Alpharhabdovirinae</taxon>
        <taxon>Hapavirus</taxon>
        <taxon>Hapavirus hartpark</taxon>
    </lineage>
</organism>
<evidence type="ECO:0000256" key="9">
    <source>
        <dbReference type="ARBA" id="ARBA00022691"/>
    </source>
</evidence>
<dbReference type="GO" id="GO:0044423">
    <property type="term" value="C:virion component"/>
    <property type="evidence" value="ECO:0007669"/>
    <property type="project" value="UniProtKB-KW"/>
</dbReference>
<dbReference type="GeneID" id="32707872"/>
<dbReference type="EC" id="2.7.7.88" evidence="4"/>
<dbReference type="EMBL" id="KM205011">
    <property type="protein sequence ID" value="AJR28490.1"/>
    <property type="molecule type" value="Viral_cRNA"/>
</dbReference>
<keyword evidence="15" id="KW-0693">Viral RNA replication</keyword>
<evidence type="ECO:0000259" key="27">
    <source>
        <dbReference type="PROSITE" id="PS50526"/>
    </source>
</evidence>
<keyword evidence="14" id="KW-0946">Virion</keyword>
<keyword evidence="9" id="KW-0949">S-adenosyl-L-methionine</keyword>
<keyword evidence="7" id="KW-0507">mRNA processing</keyword>
<feature type="domain" description="RdRp catalytic" evidence="27">
    <location>
        <begin position="612"/>
        <end position="799"/>
    </location>
</feature>
<name>A0A0D3R203_9RHAB</name>
<feature type="domain" description="Mononegavirus-type SAM-dependent 2'-O-MTase" evidence="28">
    <location>
        <begin position="1657"/>
        <end position="1853"/>
    </location>
</feature>
<evidence type="ECO:0000256" key="3">
    <source>
        <dbReference type="ARBA" id="ARBA00012494"/>
    </source>
</evidence>
<comment type="catalytic activity">
    <reaction evidence="24">
        <text>a 5'-end (5'-triphosphoguanosine)-adenylyl-adenylyl-cytidylyl-adenosine in mRNA + S-adenosyl-L-methionine = a 5'-end (5'-triphosphoguanosine)-(2'-O-methyladenylyl)-adenylyl-cytidylyl-adenosine in mRNA + S-adenosyl-L-homocysteine + H(+)</text>
        <dbReference type="Rhea" id="RHEA:65380"/>
        <dbReference type="Rhea" id="RHEA-COMP:16797"/>
        <dbReference type="Rhea" id="RHEA-COMP:16801"/>
        <dbReference type="ChEBI" id="CHEBI:15378"/>
        <dbReference type="ChEBI" id="CHEBI:57856"/>
        <dbReference type="ChEBI" id="CHEBI:59789"/>
        <dbReference type="ChEBI" id="CHEBI:156482"/>
        <dbReference type="ChEBI" id="CHEBI:156484"/>
    </reaction>
</comment>
<dbReference type="RefSeq" id="YP_009361959.1">
    <property type="nucleotide sequence ID" value="NC_034447.1"/>
</dbReference>
<reference evidence="29 30" key="1">
    <citation type="journal article" date="2015" name="PLoS Pathog.">
        <title>Evolution of genome size and complexity in the rhabdoviridae.</title>
        <authorList>
            <person name="Walker P.J."/>
            <person name="Firth C."/>
            <person name="Widen S.G."/>
            <person name="Blasdell K.R."/>
            <person name="Guzman H."/>
            <person name="Wood T.G."/>
            <person name="Paradkar P.N."/>
            <person name="Holmes E.C."/>
            <person name="Tesh R.B."/>
            <person name="Vasilakis N."/>
        </authorList>
    </citation>
    <scope>NUCLEOTIDE SEQUENCE [LARGE SCALE GENOMIC DNA]</scope>
    <source>
        <strain evidence="29">AR7C</strain>
    </source>
</reference>
<evidence type="ECO:0000256" key="22">
    <source>
        <dbReference type="ARBA" id="ARBA00030436"/>
    </source>
</evidence>
<dbReference type="PIRSF" id="PIRSF037546">
    <property type="entry name" value="RNA_pol_RhabdoV_sub"/>
    <property type="match status" value="1"/>
</dbReference>
<dbReference type="GO" id="GO:0003968">
    <property type="term" value="F:RNA-directed RNA polymerase activity"/>
    <property type="evidence" value="ECO:0007669"/>
    <property type="project" value="UniProtKB-KW"/>
</dbReference>
<dbReference type="PROSITE" id="PS51590">
    <property type="entry name" value="SAM_MT_MNV_L"/>
    <property type="match status" value="1"/>
</dbReference>
<evidence type="ECO:0000256" key="10">
    <source>
        <dbReference type="ARBA" id="ARBA00022695"/>
    </source>
</evidence>
<dbReference type="GO" id="GO:0016787">
    <property type="term" value="F:hydrolase activity"/>
    <property type="evidence" value="ECO:0007669"/>
    <property type="project" value="UniProtKB-KW"/>
</dbReference>
<dbReference type="EC" id="2.1.1.375" evidence="21"/>
<dbReference type="InterPro" id="IPR025786">
    <property type="entry name" value="Mononega_L_MeTrfase"/>
</dbReference>
<evidence type="ECO:0000256" key="2">
    <source>
        <dbReference type="ARBA" id="ARBA00004328"/>
    </source>
</evidence>
<keyword evidence="8" id="KW-0808">Transferase</keyword>
<evidence type="ECO:0000256" key="26">
    <source>
        <dbReference type="ARBA" id="ARBA00048548"/>
    </source>
</evidence>
<dbReference type="Pfam" id="PF21081">
    <property type="entry name" value="Methyltrans_Mon_3rd"/>
    <property type="match status" value="1"/>
</dbReference>
<dbReference type="Pfam" id="PF14318">
    <property type="entry name" value="Mononeg_mRNAcap"/>
    <property type="match status" value="1"/>
</dbReference>
<keyword evidence="30" id="KW-1185">Reference proteome</keyword>
<evidence type="ECO:0000256" key="5">
    <source>
        <dbReference type="ARBA" id="ARBA00022484"/>
    </source>
</evidence>
<proteinExistence type="predicted"/>
<keyword evidence="17" id="KW-1035">Host cytoplasm</keyword>
<evidence type="ECO:0000256" key="15">
    <source>
        <dbReference type="ARBA" id="ARBA00022953"/>
    </source>
</evidence>
<dbReference type="PROSITE" id="PS50526">
    <property type="entry name" value="RDRP_SSRNA_NEG_NONSEG"/>
    <property type="match status" value="1"/>
</dbReference>
<evidence type="ECO:0000256" key="11">
    <source>
        <dbReference type="ARBA" id="ARBA00022741"/>
    </source>
</evidence>
<dbReference type="InterPro" id="IPR039530">
    <property type="entry name" value="L_methyltransferase_rhabdo"/>
</dbReference>
<evidence type="ECO:0000256" key="21">
    <source>
        <dbReference type="ARBA" id="ARBA00026099"/>
    </source>
</evidence>
<evidence type="ECO:0000256" key="1">
    <source>
        <dbReference type="ARBA" id="ARBA00004192"/>
    </source>
</evidence>
<evidence type="ECO:0000256" key="6">
    <source>
        <dbReference type="ARBA" id="ARBA00022603"/>
    </source>
</evidence>
<evidence type="ECO:0000256" key="23">
    <source>
        <dbReference type="ARBA" id="ARBA00031012"/>
    </source>
</evidence>
<keyword evidence="6" id="KW-0489">Methyltransferase</keyword>
<evidence type="ECO:0000313" key="30">
    <source>
        <dbReference type="Proteomes" id="UP000151149"/>
    </source>
</evidence>
<accession>A0A0D3R203</accession>
<dbReference type="InterPro" id="IPR039736">
    <property type="entry name" value="L_poly_C"/>
</dbReference>
<dbReference type="KEGG" id="vg:32707872"/>